<dbReference type="PROSITE" id="PS51186">
    <property type="entry name" value="GNAT"/>
    <property type="match status" value="1"/>
</dbReference>
<comment type="caution">
    <text evidence="2">The sequence shown here is derived from an EMBL/GenBank/DDBJ whole genome shotgun (WGS) entry which is preliminary data.</text>
</comment>
<gene>
    <name evidence="2" type="ORF">DI544_13880</name>
</gene>
<dbReference type="PANTHER" id="PTHR43792:SF1">
    <property type="entry name" value="N-ACETYLTRANSFERASE DOMAIN-CONTAINING PROTEIN"/>
    <property type="match status" value="1"/>
</dbReference>
<reference evidence="2 3" key="1">
    <citation type="submission" date="2017-08" db="EMBL/GenBank/DDBJ databases">
        <title>Infants hospitalized years apart are colonized by the same room-sourced microbial strains.</title>
        <authorList>
            <person name="Brooks B."/>
            <person name="Olm M.R."/>
            <person name="Firek B.A."/>
            <person name="Baker R."/>
            <person name="Thomas B.C."/>
            <person name="Morowitz M.J."/>
            <person name="Banfield J.F."/>
        </authorList>
    </citation>
    <scope>NUCLEOTIDE SEQUENCE [LARGE SCALE GENOMIC DNA]</scope>
    <source>
        <strain evidence="2">S2_005_001_R1_22</strain>
    </source>
</reference>
<dbReference type="GO" id="GO:0016747">
    <property type="term" value="F:acyltransferase activity, transferring groups other than amino-acyl groups"/>
    <property type="evidence" value="ECO:0007669"/>
    <property type="project" value="InterPro"/>
</dbReference>
<evidence type="ECO:0000313" key="2">
    <source>
        <dbReference type="EMBL" id="PZQ58540.1"/>
    </source>
</evidence>
<sequence length="191" mass="20248">MFGRADLSCGACRAAAGRVIATARLILRPPEPRDHAALWALWGDPVVMADLGGVKGAAACAAVLARHAGYAPLGFGVVEHRADGVVMGHVGLKPGAPDTPIAGRLEIGWMIASAYWGGGYAREAAAAWLDWAWANRHEDAVFAITARRNAASRRLMERLGMRHVAGMDFLHPAHAGDPALADTVAYRIDRP</sequence>
<evidence type="ECO:0000313" key="3">
    <source>
        <dbReference type="Proteomes" id="UP000249229"/>
    </source>
</evidence>
<evidence type="ECO:0000259" key="1">
    <source>
        <dbReference type="PROSITE" id="PS51186"/>
    </source>
</evidence>
<proteinExistence type="predicted"/>
<dbReference type="InterPro" id="IPR051531">
    <property type="entry name" value="N-acetyltransferase"/>
</dbReference>
<protein>
    <submittedName>
        <fullName evidence="2">GNAT family N-acetyltransferase</fullName>
    </submittedName>
</protein>
<dbReference type="PANTHER" id="PTHR43792">
    <property type="entry name" value="GNAT FAMILY, PUTATIVE (AFU_ORTHOLOGUE AFUA_3G00765)-RELATED-RELATED"/>
    <property type="match status" value="1"/>
</dbReference>
<keyword evidence="2" id="KW-0808">Transferase</keyword>
<dbReference type="AlphaFoldDB" id="A0A2W5R4Z6"/>
<dbReference type="Gene3D" id="3.40.630.30">
    <property type="match status" value="1"/>
</dbReference>
<organism evidence="2 3">
    <name type="scientific">Sphingomonas taxi</name>
    <dbReference type="NCBI Taxonomy" id="1549858"/>
    <lineage>
        <taxon>Bacteria</taxon>
        <taxon>Pseudomonadati</taxon>
        <taxon>Pseudomonadota</taxon>
        <taxon>Alphaproteobacteria</taxon>
        <taxon>Sphingomonadales</taxon>
        <taxon>Sphingomonadaceae</taxon>
        <taxon>Sphingomonas</taxon>
    </lineage>
</organism>
<dbReference type="InterPro" id="IPR000182">
    <property type="entry name" value="GNAT_dom"/>
</dbReference>
<dbReference type="Pfam" id="PF13302">
    <property type="entry name" value="Acetyltransf_3"/>
    <property type="match status" value="1"/>
</dbReference>
<dbReference type="Proteomes" id="UP000249229">
    <property type="component" value="Unassembled WGS sequence"/>
</dbReference>
<name>A0A2W5R4Z6_9SPHN</name>
<dbReference type="EMBL" id="QFQI01000016">
    <property type="protein sequence ID" value="PZQ58540.1"/>
    <property type="molecule type" value="Genomic_DNA"/>
</dbReference>
<dbReference type="SUPFAM" id="SSF55729">
    <property type="entry name" value="Acyl-CoA N-acyltransferases (Nat)"/>
    <property type="match status" value="1"/>
</dbReference>
<dbReference type="InterPro" id="IPR016181">
    <property type="entry name" value="Acyl_CoA_acyltransferase"/>
</dbReference>
<accession>A0A2W5R4Z6</accession>
<feature type="domain" description="N-acetyltransferase" evidence="1">
    <location>
        <begin position="25"/>
        <end position="191"/>
    </location>
</feature>